<reference evidence="2 3" key="1">
    <citation type="submission" date="2017-06" db="EMBL/GenBank/DDBJ databases">
        <authorList>
            <person name="Kim H.J."/>
            <person name="Triplett B.A."/>
        </authorList>
    </citation>
    <scope>NUCLEOTIDE SEQUENCE [LARGE SCALE GENOMIC DNA]</scope>
    <source>
        <strain evidence="2">FRACA_ARgP5</strain>
    </source>
</reference>
<dbReference type="Pfam" id="PF03992">
    <property type="entry name" value="ABM"/>
    <property type="match status" value="1"/>
</dbReference>
<evidence type="ECO:0000313" key="2">
    <source>
        <dbReference type="EMBL" id="SNQ45973.1"/>
    </source>
</evidence>
<proteinExistence type="predicted"/>
<keyword evidence="3" id="KW-1185">Reference proteome</keyword>
<evidence type="ECO:0000313" key="3">
    <source>
        <dbReference type="Proteomes" id="UP000234331"/>
    </source>
</evidence>
<dbReference type="SUPFAM" id="SSF54909">
    <property type="entry name" value="Dimeric alpha+beta barrel"/>
    <property type="match status" value="1"/>
</dbReference>
<dbReference type="Proteomes" id="UP000234331">
    <property type="component" value="Unassembled WGS sequence"/>
</dbReference>
<dbReference type="InterPro" id="IPR007138">
    <property type="entry name" value="ABM_dom"/>
</dbReference>
<protein>
    <submittedName>
        <fullName evidence="2">Putative enzyme involved in biosynthesis of extracellular polysaccharides</fullName>
    </submittedName>
</protein>
<accession>A0A2I2KJY0</accession>
<feature type="domain" description="ABM" evidence="1">
    <location>
        <begin position="7"/>
        <end position="97"/>
    </location>
</feature>
<dbReference type="RefSeq" id="WP_101830068.1">
    <property type="nucleotide sequence ID" value="NZ_FZMO01000024.1"/>
</dbReference>
<dbReference type="InterPro" id="IPR011008">
    <property type="entry name" value="Dimeric_a/b-barrel"/>
</dbReference>
<dbReference type="Gene3D" id="3.30.70.100">
    <property type="match status" value="1"/>
</dbReference>
<dbReference type="AlphaFoldDB" id="A0A2I2KJY0"/>
<name>A0A2I2KJY0_9ACTN</name>
<dbReference type="OrthoDB" id="3536734at2"/>
<evidence type="ECO:0000259" key="1">
    <source>
        <dbReference type="PROSITE" id="PS51725"/>
    </source>
</evidence>
<dbReference type="EMBL" id="FZMO01000024">
    <property type="protein sequence ID" value="SNQ45973.1"/>
    <property type="molecule type" value="Genomic_DNA"/>
</dbReference>
<sequence>MASTPPFRIMLTMRIHPGREAEFERTWLRIGDVVTSHPANLGQWLIRSEEEQSTYYIVSDWVDEPRFREFERSERHLEHRQALHPLRASGSMVTGSVLVHLTGAAAQPVPAAG</sequence>
<dbReference type="PROSITE" id="PS51725">
    <property type="entry name" value="ABM"/>
    <property type="match status" value="1"/>
</dbReference>
<gene>
    <name evidence="2" type="ORF">FRACA_120036</name>
</gene>
<organism evidence="2 3">
    <name type="scientific">Frankia canadensis</name>
    <dbReference type="NCBI Taxonomy" id="1836972"/>
    <lineage>
        <taxon>Bacteria</taxon>
        <taxon>Bacillati</taxon>
        <taxon>Actinomycetota</taxon>
        <taxon>Actinomycetes</taxon>
        <taxon>Frankiales</taxon>
        <taxon>Frankiaceae</taxon>
        <taxon>Frankia</taxon>
    </lineage>
</organism>